<accession>A0ABW5I328</accession>
<dbReference type="EMBL" id="JBHUKQ010000014">
    <property type="protein sequence ID" value="MFD2483721.1"/>
    <property type="molecule type" value="Genomic_DNA"/>
</dbReference>
<evidence type="ECO:0000313" key="2">
    <source>
        <dbReference type="EMBL" id="MFD2483721.1"/>
    </source>
</evidence>
<organism evidence="2 3">
    <name type="scientific">Amycolatopsis albidoflavus</name>
    <dbReference type="NCBI Taxonomy" id="102226"/>
    <lineage>
        <taxon>Bacteria</taxon>
        <taxon>Bacillati</taxon>
        <taxon>Actinomycetota</taxon>
        <taxon>Actinomycetes</taxon>
        <taxon>Pseudonocardiales</taxon>
        <taxon>Pseudonocardiaceae</taxon>
        <taxon>Amycolatopsis</taxon>
    </lineage>
</organism>
<evidence type="ECO:0000313" key="3">
    <source>
        <dbReference type="Proteomes" id="UP001597542"/>
    </source>
</evidence>
<name>A0ABW5I328_9PSEU</name>
<keyword evidence="1" id="KW-1133">Transmembrane helix</keyword>
<feature type="transmembrane region" description="Helical" evidence="1">
    <location>
        <begin position="12"/>
        <end position="34"/>
    </location>
</feature>
<gene>
    <name evidence="2" type="ORF">ACFSUT_25815</name>
</gene>
<keyword evidence="3" id="KW-1185">Reference proteome</keyword>
<dbReference type="RefSeq" id="WP_344284378.1">
    <property type="nucleotide sequence ID" value="NZ_BAAAHV010000022.1"/>
</dbReference>
<keyword evidence="1" id="KW-0472">Membrane</keyword>
<reference evidence="3" key="1">
    <citation type="journal article" date="2019" name="Int. J. Syst. Evol. Microbiol.">
        <title>The Global Catalogue of Microorganisms (GCM) 10K type strain sequencing project: providing services to taxonomists for standard genome sequencing and annotation.</title>
        <authorList>
            <consortium name="The Broad Institute Genomics Platform"/>
            <consortium name="The Broad Institute Genome Sequencing Center for Infectious Disease"/>
            <person name="Wu L."/>
            <person name="Ma J."/>
        </authorList>
    </citation>
    <scope>NUCLEOTIDE SEQUENCE [LARGE SCALE GENOMIC DNA]</scope>
    <source>
        <strain evidence="3">CGMCC 4.7638</strain>
    </source>
</reference>
<proteinExistence type="predicted"/>
<dbReference type="Proteomes" id="UP001597542">
    <property type="component" value="Unassembled WGS sequence"/>
</dbReference>
<evidence type="ECO:0000256" key="1">
    <source>
        <dbReference type="SAM" id="Phobius"/>
    </source>
</evidence>
<comment type="caution">
    <text evidence="2">The sequence shown here is derived from an EMBL/GenBank/DDBJ whole genome shotgun (WGS) entry which is preliminary data.</text>
</comment>
<feature type="transmembrane region" description="Helical" evidence="1">
    <location>
        <begin position="40"/>
        <end position="62"/>
    </location>
</feature>
<keyword evidence="1" id="KW-0812">Transmembrane</keyword>
<sequence length="70" mass="7490">METSRSRQAGGPAVTTLLGLFFVAGAATNSIGGFTGLDPMFRMTSGAIAVACLLILIVRFVLRRKDERRC</sequence>
<protein>
    <submittedName>
        <fullName evidence="2">Uncharacterized protein</fullName>
    </submittedName>
</protein>